<dbReference type="SUPFAM" id="SSF57716">
    <property type="entry name" value="Glucocorticoid receptor-like (DNA-binding domain)"/>
    <property type="match status" value="1"/>
</dbReference>
<dbReference type="Proteomes" id="UP000821853">
    <property type="component" value="Chromosome 1"/>
</dbReference>
<evidence type="ECO:0000256" key="4">
    <source>
        <dbReference type="ARBA" id="ARBA00023125"/>
    </source>
</evidence>
<sequence>MLKAKRQCKERACFVPLCRSGYRSNKEKVSLFTAPADPARLAEWESRIKRAERRLTPNAVVCEKHFEKECTERSFQITMNGVVNELAREKPRLKPDAVPTVFDNYLTHLVPKKTAKRKVRNLCDQGAGS</sequence>
<dbReference type="SMART" id="SM00980">
    <property type="entry name" value="THAP"/>
    <property type="match status" value="1"/>
</dbReference>
<evidence type="ECO:0000259" key="6">
    <source>
        <dbReference type="PROSITE" id="PS50950"/>
    </source>
</evidence>
<protein>
    <recommendedName>
        <fullName evidence="6">THAP-type domain-containing protein</fullName>
    </recommendedName>
</protein>
<dbReference type="SMART" id="SM00692">
    <property type="entry name" value="DM3"/>
    <property type="match status" value="1"/>
</dbReference>
<keyword evidence="4 5" id="KW-0238">DNA-binding</keyword>
<keyword evidence="1" id="KW-0479">Metal-binding</keyword>
<name>A0A9J6FBR4_HAELO</name>
<evidence type="ECO:0000256" key="5">
    <source>
        <dbReference type="PROSITE-ProRule" id="PRU00309"/>
    </source>
</evidence>
<dbReference type="EMBL" id="JABSTR010000001">
    <property type="protein sequence ID" value="KAH9360199.1"/>
    <property type="molecule type" value="Genomic_DNA"/>
</dbReference>
<dbReference type="Gene3D" id="6.20.210.20">
    <property type="entry name" value="THAP domain"/>
    <property type="match status" value="1"/>
</dbReference>
<proteinExistence type="predicted"/>
<dbReference type="InterPro" id="IPR038441">
    <property type="entry name" value="THAP_Znf_sf"/>
</dbReference>
<dbReference type="InterPro" id="IPR052224">
    <property type="entry name" value="THAP_domain_protein"/>
</dbReference>
<gene>
    <name evidence="7" type="ORF">HPB48_012090</name>
</gene>
<dbReference type="GO" id="GO:0008270">
    <property type="term" value="F:zinc ion binding"/>
    <property type="evidence" value="ECO:0007669"/>
    <property type="project" value="UniProtKB-KW"/>
</dbReference>
<comment type="caution">
    <text evidence="7">The sequence shown here is derived from an EMBL/GenBank/DDBJ whole genome shotgun (WGS) entry which is preliminary data.</text>
</comment>
<keyword evidence="3" id="KW-0862">Zinc</keyword>
<dbReference type="InterPro" id="IPR006612">
    <property type="entry name" value="THAP_Znf"/>
</dbReference>
<dbReference type="Pfam" id="PF05485">
    <property type="entry name" value="THAP"/>
    <property type="match status" value="1"/>
</dbReference>
<dbReference type="PANTHER" id="PTHR46927">
    <property type="entry name" value="AGAP005574-PA"/>
    <property type="match status" value="1"/>
</dbReference>
<evidence type="ECO:0000256" key="3">
    <source>
        <dbReference type="ARBA" id="ARBA00022833"/>
    </source>
</evidence>
<reference evidence="7 8" key="1">
    <citation type="journal article" date="2020" name="Cell">
        <title>Large-Scale Comparative Analyses of Tick Genomes Elucidate Their Genetic Diversity and Vector Capacities.</title>
        <authorList>
            <consortium name="Tick Genome and Microbiome Consortium (TIGMIC)"/>
            <person name="Jia N."/>
            <person name="Wang J."/>
            <person name="Shi W."/>
            <person name="Du L."/>
            <person name="Sun Y."/>
            <person name="Zhan W."/>
            <person name="Jiang J.F."/>
            <person name="Wang Q."/>
            <person name="Zhang B."/>
            <person name="Ji P."/>
            <person name="Bell-Sakyi L."/>
            <person name="Cui X.M."/>
            <person name="Yuan T.T."/>
            <person name="Jiang B.G."/>
            <person name="Yang W.F."/>
            <person name="Lam T.T."/>
            <person name="Chang Q.C."/>
            <person name="Ding S.J."/>
            <person name="Wang X.J."/>
            <person name="Zhu J.G."/>
            <person name="Ruan X.D."/>
            <person name="Zhao L."/>
            <person name="Wei J.T."/>
            <person name="Ye R.Z."/>
            <person name="Que T.C."/>
            <person name="Du C.H."/>
            <person name="Zhou Y.H."/>
            <person name="Cheng J.X."/>
            <person name="Dai P.F."/>
            <person name="Guo W.B."/>
            <person name="Han X.H."/>
            <person name="Huang E.J."/>
            <person name="Li L.F."/>
            <person name="Wei W."/>
            <person name="Gao Y.C."/>
            <person name="Liu J.Z."/>
            <person name="Shao H.Z."/>
            <person name="Wang X."/>
            <person name="Wang C.C."/>
            <person name="Yang T.C."/>
            <person name="Huo Q.B."/>
            <person name="Li W."/>
            <person name="Chen H.Y."/>
            <person name="Chen S.E."/>
            <person name="Zhou L.G."/>
            <person name="Ni X.B."/>
            <person name="Tian J.H."/>
            <person name="Sheng Y."/>
            <person name="Liu T."/>
            <person name="Pan Y.S."/>
            <person name="Xia L.Y."/>
            <person name="Li J."/>
            <person name="Zhao F."/>
            <person name="Cao W.C."/>
        </authorList>
    </citation>
    <scope>NUCLEOTIDE SEQUENCE [LARGE SCALE GENOMIC DNA]</scope>
    <source>
        <strain evidence="7">HaeL-2018</strain>
    </source>
</reference>
<keyword evidence="8" id="KW-1185">Reference proteome</keyword>
<keyword evidence="2 5" id="KW-0863">Zinc-finger</keyword>
<organism evidence="7 8">
    <name type="scientific">Haemaphysalis longicornis</name>
    <name type="common">Bush tick</name>
    <dbReference type="NCBI Taxonomy" id="44386"/>
    <lineage>
        <taxon>Eukaryota</taxon>
        <taxon>Metazoa</taxon>
        <taxon>Ecdysozoa</taxon>
        <taxon>Arthropoda</taxon>
        <taxon>Chelicerata</taxon>
        <taxon>Arachnida</taxon>
        <taxon>Acari</taxon>
        <taxon>Parasitiformes</taxon>
        <taxon>Ixodida</taxon>
        <taxon>Ixodoidea</taxon>
        <taxon>Ixodidae</taxon>
        <taxon>Haemaphysalinae</taxon>
        <taxon>Haemaphysalis</taxon>
    </lineage>
</organism>
<evidence type="ECO:0000256" key="2">
    <source>
        <dbReference type="ARBA" id="ARBA00022771"/>
    </source>
</evidence>
<feature type="domain" description="THAP-type" evidence="6">
    <location>
        <begin position="9"/>
        <end position="102"/>
    </location>
</feature>
<dbReference type="PROSITE" id="PS50950">
    <property type="entry name" value="ZF_THAP"/>
    <property type="match status" value="1"/>
</dbReference>
<dbReference type="GO" id="GO:0003677">
    <property type="term" value="F:DNA binding"/>
    <property type="evidence" value="ECO:0007669"/>
    <property type="project" value="UniProtKB-UniRule"/>
</dbReference>
<dbReference type="OMA" id="CKERACF"/>
<evidence type="ECO:0000313" key="8">
    <source>
        <dbReference type="Proteomes" id="UP000821853"/>
    </source>
</evidence>
<dbReference type="AlphaFoldDB" id="A0A9J6FBR4"/>
<dbReference type="OrthoDB" id="6491856at2759"/>
<dbReference type="VEuPathDB" id="VectorBase:HLOH_064380"/>
<accession>A0A9J6FBR4</accession>
<evidence type="ECO:0000313" key="7">
    <source>
        <dbReference type="EMBL" id="KAH9360199.1"/>
    </source>
</evidence>
<dbReference type="PANTHER" id="PTHR46927:SF3">
    <property type="entry name" value="THAP-TYPE DOMAIN-CONTAINING PROTEIN"/>
    <property type="match status" value="1"/>
</dbReference>
<evidence type="ECO:0000256" key="1">
    <source>
        <dbReference type="ARBA" id="ARBA00022723"/>
    </source>
</evidence>